<dbReference type="RefSeq" id="WP_146686097.1">
    <property type="nucleotide sequence ID" value="NZ_LT629750.1"/>
</dbReference>
<reference evidence="2" key="1">
    <citation type="submission" date="2016-10" db="EMBL/GenBank/DDBJ databases">
        <authorList>
            <person name="Varghese N."/>
            <person name="Submissions S."/>
        </authorList>
    </citation>
    <scope>NUCLEOTIDE SEQUENCE [LARGE SCALE GENOMIC DNA]</scope>
    <source>
        <strain evidence="2">GAS369</strain>
    </source>
</reference>
<gene>
    <name evidence="1" type="ORF">SAMN05444158_0344</name>
</gene>
<proteinExistence type="predicted"/>
<protein>
    <submittedName>
        <fullName evidence="1">Uncharacterized protein</fullName>
    </submittedName>
</protein>
<evidence type="ECO:0000313" key="1">
    <source>
        <dbReference type="EMBL" id="SDR89681.1"/>
    </source>
</evidence>
<dbReference type="Proteomes" id="UP000243904">
    <property type="component" value="Chromosome I"/>
</dbReference>
<organism evidence="1 2">
    <name type="scientific">Bradyrhizobium canariense</name>
    <dbReference type="NCBI Taxonomy" id="255045"/>
    <lineage>
        <taxon>Bacteria</taxon>
        <taxon>Pseudomonadati</taxon>
        <taxon>Pseudomonadota</taxon>
        <taxon>Alphaproteobacteria</taxon>
        <taxon>Hyphomicrobiales</taxon>
        <taxon>Nitrobacteraceae</taxon>
        <taxon>Bradyrhizobium</taxon>
    </lineage>
</organism>
<keyword evidence="2" id="KW-1185">Reference proteome</keyword>
<dbReference type="EMBL" id="LT629750">
    <property type="protein sequence ID" value="SDR89681.1"/>
    <property type="molecule type" value="Genomic_DNA"/>
</dbReference>
<sequence>MISLIISGTRPLRSAILIGQLRNKGQRVHVIGAGINTQSHLEARSFIERRDEDYGPFSITAVGEAEWLRIVAGF</sequence>
<name>A0A1H1MS44_9BRAD</name>
<evidence type="ECO:0000313" key="2">
    <source>
        <dbReference type="Proteomes" id="UP000243904"/>
    </source>
</evidence>
<accession>A0A1H1MS44</accession>
<dbReference type="AlphaFoldDB" id="A0A1H1MS44"/>